<evidence type="ECO:0000256" key="2">
    <source>
        <dbReference type="ARBA" id="ARBA00022448"/>
    </source>
</evidence>
<dbReference type="Gene3D" id="3.40.50.10580">
    <property type="entry name" value="ATPase, V1 complex, subunit F"/>
    <property type="match status" value="1"/>
</dbReference>
<dbReference type="SUPFAM" id="SSF159468">
    <property type="entry name" value="AtpF-like"/>
    <property type="match status" value="1"/>
</dbReference>
<dbReference type="InterPro" id="IPR036906">
    <property type="entry name" value="ATPase_V1_fsu_sf"/>
</dbReference>
<dbReference type="Proteomes" id="UP000231379">
    <property type="component" value="Unassembled WGS sequence"/>
</dbReference>
<evidence type="ECO:0000313" key="4">
    <source>
        <dbReference type="EMBL" id="PIR82849.1"/>
    </source>
</evidence>
<comment type="caution">
    <text evidence="4">The sequence shown here is derived from an EMBL/GenBank/DDBJ whole genome shotgun (WGS) entry which is preliminary data.</text>
</comment>
<keyword evidence="3" id="KW-0406">Ion transport</keyword>
<comment type="similarity">
    <text evidence="1">Belongs to the V-ATPase F subunit family.</text>
</comment>
<dbReference type="EMBL" id="PFBM01000003">
    <property type="protein sequence ID" value="PIR82849.1"/>
    <property type="molecule type" value="Genomic_DNA"/>
</dbReference>
<proteinExistence type="inferred from homology"/>
<evidence type="ECO:0000256" key="1">
    <source>
        <dbReference type="ARBA" id="ARBA00010148"/>
    </source>
</evidence>
<reference evidence="5" key="1">
    <citation type="submission" date="2017-09" db="EMBL/GenBank/DDBJ databases">
        <title>Depth-based differentiation of microbial function through sediment-hosted aquifers and enrichment of novel symbionts in the deep terrestrial subsurface.</title>
        <authorList>
            <person name="Probst A.J."/>
            <person name="Ladd B."/>
            <person name="Jarett J.K."/>
            <person name="Geller-Mcgrath D.E."/>
            <person name="Sieber C.M.K."/>
            <person name="Emerson J.B."/>
            <person name="Anantharaman K."/>
            <person name="Thomas B.C."/>
            <person name="Malmstrom R."/>
            <person name="Stieglmeier M."/>
            <person name="Klingl A."/>
            <person name="Woyke T."/>
            <person name="Ryan C.M."/>
            <person name="Banfield J.F."/>
        </authorList>
    </citation>
    <scope>NUCLEOTIDE SEQUENCE [LARGE SCALE GENOMIC DNA]</scope>
</reference>
<evidence type="ECO:0000256" key="3">
    <source>
        <dbReference type="ARBA" id="ARBA00023065"/>
    </source>
</evidence>
<evidence type="ECO:0008006" key="6">
    <source>
        <dbReference type="Google" id="ProtNLM"/>
    </source>
</evidence>
<dbReference type="AlphaFoldDB" id="A0A2H0U8X5"/>
<feature type="non-terminal residue" evidence="4">
    <location>
        <position position="98"/>
    </location>
</feature>
<organism evidence="4 5">
    <name type="scientific">Candidatus Kaiserbacteria bacterium CG10_big_fil_rev_8_21_14_0_10_59_10</name>
    <dbReference type="NCBI Taxonomy" id="1974612"/>
    <lineage>
        <taxon>Bacteria</taxon>
        <taxon>Candidatus Kaiseribacteriota</taxon>
    </lineage>
</organism>
<sequence>MRVLAVGPRELISGLSAFGVEVRDVTDKDGAMHAVREVRARQEETPYAIIFITEGIAATLSEGEWAALMGDNLPVVLTIPDLLSDNDAGLKKLSTLAK</sequence>
<name>A0A2H0U8X5_9BACT</name>
<accession>A0A2H0U8X5</accession>
<dbReference type="GO" id="GO:0046961">
    <property type="term" value="F:proton-transporting ATPase activity, rotational mechanism"/>
    <property type="evidence" value="ECO:0007669"/>
    <property type="project" value="InterPro"/>
</dbReference>
<gene>
    <name evidence="4" type="ORF">COU20_00095</name>
</gene>
<evidence type="ECO:0000313" key="5">
    <source>
        <dbReference type="Proteomes" id="UP000231379"/>
    </source>
</evidence>
<dbReference type="Pfam" id="PF01990">
    <property type="entry name" value="ATP-synt_F"/>
    <property type="match status" value="1"/>
</dbReference>
<protein>
    <recommendedName>
        <fullName evidence="6">ATP synthase subunit F</fullName>
    </recommendedName>
</protein>
<keyword evidence="2" id="KW-0813">Transport</keyword>
<dbReference type="InterPro" id="IPR008218">
    <property type="entry name" value="ATPase_V1-cplx_f_g_su"/>
</dbReference>